<dbReference type="Pfam" id="PF13302">
    <property type="entry name" value="Acetyltransf_3"/>
    <property type="match status" value="1"/>
</dbReference>
<organism evidence="4 5">
    <name type="scientific">Agromyces marinus</name>
    <dbReference type="NCBI Taxonomy" id="1389020"/>
    <lineage>
        <taxon>Bacteria</taxon>
        <taxon>Bacillati</taxon>
        <taxon>Actinomycetota</taxon>
        <taxon>Actinomycetes</taxon>
        <taxon>Micrococcales</taxon>
        <taxon>Microbacteriaceae</taxon>
        <taxon>Agromyces</taxon>
    </lineage>
</organism>
<dbReference type="InterPro" id="IPR050832">
    <property type="entry name" value="Bact_Acetyltransf"/>
</dbReference>
<keyword evidence="5" id="KW-1185">Reference proteome</keyword>
<reference evidence="5" key="1">
    <citation type="journal article" date="2019" name="Int. J. Syst. Evol. Microbiol.">
        <title>The Global Catalogue of Microorganisms (GCM) 10K type strain sequencing project: providing services to taxonomists for standard genome sequencing and annotation.</title>
        <authorList>
            <consortium name="The Broad Institute Genomics Platform"/>
            <consortium name="The Broad Institute Genome Sequencing Center for Infectious Disease"/>
            <person name="Wu L."/>
            <person name="Ma J."/>
        </authorList>
    </citation>
    <scope>NUCLEOTIDE SEQUENCE [LARGE SCALE GENOMIC DNA]</scope>
    <source>
        <strain evidence="5">NBRC 109019</strain>
    </source>
</reference>
<dbReference type="SUPFAM" id="SSF55729">
    <property type="entry name" value="Acyl-CoA N-acyltransferases (Nat)"/>
    <property type="match status" value="1"/>
</dbReference>
<accession>A0ABM8GZ45</accession>
<gene>
    <name evidence="4" type="ORF">GCM10025870_08210</name>
</gene>
<dbReference type="Proteomes" id="UP001321477">
    <property type="component" value="Chromosome"/>
</dbReference>
<keyword evidence="1" id="KW-0808">Transferase</keyword>
<feature type="domain" description="N-acetyltransferase" evidence="3">
    <location>
        <begin position="6"/>
        <end position="158"/>
    </location>
</feature>
<dbReference type="RefSeq" id="WP_234661236.1">
    <property type="nucleotide sequence ID" value="NZ_AP027734.1"/>
</dbReference>
<proteinExistence type="predicted"/>
<evidence type="ECO:0000313" key="5">
    <source>
        <dbReference type="Proteomes" id="UP001321477"/>
    </source>
</evidence>
<protein>
    <submittedName>
        <fullName evidence="4">N-acetyltransferase</fullName>
    </submittedName>
</protein>
<dbReference type="InterPro" id="IPR016181">
    <property type="entry name" value="Acyl_CoA_acyltransferase"/>
</dbReference>
<dbReference type="EMBL" id="AP027734">
    <property type="protein sequence ID" value="BDZ53748.1"/>
    <property type="molecule type" value="Genomic_DNA"/>
</dbReference>
<dbReference type="InterPro" id="IPR000182">
    <property type="entry name" value="GNAT_dom"/>
</dbReference>
<evidence type="ECO:0000259" key="3">
    <source>
        <dbReference type="PROSITE" id="PS51186"/>
    </source>
</evidence>
<evidence type="ECO:0000313" key="4">
    <source>
        <dbReference type="EMBL" id="BDZ53748.1"/>
    </source>
</evidence>
<dbReference type="Gene3D" id="3.40.630.30">
    <property type="match status" value="1"/>
</dbReference>
<sequence length="158" mass="17063">MTQPRIIVRPAAPDDSEALLGWRNDPTTRAVSLDRGIVDRADHDRWYAAALASTSRHILIAVVREAGSELRVGMVRFDRSEDGSHEVSINLAPEARGKGMSGAILGAAIEALREEAGAVLLRATIRDENEPSIRLFAAAGFRLDESSDGVGRYSLALD</sequence>
<evidence type="ECO:0000256" key="1">
    <source>
        <dbReference type="ARBA" id="ARBA00022679"/>
    </source>
</evidence>
<keyword evidence="2" id="KW-0012">Acyltransferase</keyword>
<dbReference type="PROSITE" id="PS51186">
    <property type="entry name" value="GNAT"/>
    <property type="match status" value="1"/>
</dbReference>
<name>A0ABM8GZ45_9MICO</name>
<dbReference type="PANTHER" id="PTHR43877">
    <property type="entry name" value="AMINOALKYLPHOSPHONATE N-ACETYLTRANSFERASE-RELATED-RELATED"/>
    <property type="match status" value="1"/>
</dbReference>
<evidence type="ECO:0000256" key="2">
    <source>
        <dbReference type="ARBA" id="ARBA00023315"/>
    </source>
</evidence>